<dbReference type="PANTHER" id="PTHR21236">
    <property type="entry name" value="GOLGI MEMBRANE PROTEIN YIP1"/>
    <property type="match status" value="1"/>
</dbReference>
<evidence type="ECO:0000256" key="5">
    <source>
        <dbReference type="ARBA" id="ARBA00023136"/>
    </source>
</evidence>
<evidence type="ECO:0000256" key="7">
    <source>
        <dbReference type="SAM" id="MobiDB-lite"/>
    </source>
</evidence>
<dbReference type="Proteomes" id="UP000266673">
    <property type="component" value="Unassembled WGS sequence"/>
</dbReference>
<evidence type="ECO:0000256" key="6">
    <source>
        <dbReference type="RuleBase" id="RU361264"/>
    </source>
</evidence>
<evidence type="ECO:0000256" key="4">
    <source>
        <dbReference type="ARBA" id="ARBA00022989"/>
    </source>
</evidence>
<dbReference type="InterPro" id="IPR006977">
    <property type="entry name" value="Yip1_dom"/>
</dbReference>
<dbReference type="GO" id="GO:0005802">
    <property type="term" value="C:trans-Golgi network"/>
    <property type="evidence" value="ECO:0007669"/>
    <property type="project" value="TreeGrafter"/>
</dbReference>
<evidence type="ECO:0000256" key="2">
    <source>
        <dbReference type="ARBA" id="ARBA00010596"/>
    </source>
</evidence>
<keyword evidence="3 6" id="KW-0812">Transmembrane</keyword>
<dbReference type="Pfam" id="PF04893">
    <property type="entry name" value="Yip1"/>
    <property type="match status" value="1"/>
</dbReference>
<feature type="transmembrane region" description="Helical" evidence="6">
    <location>
        <begin position="238"/>
        <end position="257"/>
    </location>
</feature>
<dbReference type="GO" id="GO:0000139">
    <property type="term" value="C:Golgi membrane"/>
    <property type="evidence" value="ECO:0007669"/>
    <property type="project" value="UniProtKB-SubCell"/>
</dbReference>
<dbReference type="InterPro" id="IPR045231">
    <property type="entry name" value="Yip1/4-like"/>
</dbReference>
<dbReference type="GO" id="GO:0006888">
    <property type="term" value="P:endoplasmic reticulum to Golgi vesicle-mediated transport"/>
    <property type="evidence" value="ECO:0007669"/>
    <property type="project" value="InterPro"/>
</dbReference>
<protein>
    <recommendedName>
        <fullName evidence="6">Protein YIP</fullName>
    </recommendedName>
</protein>
<evidence type="ECO:0000256" key="3">
    <source>
        <dbReference type="ARBA" id="ARBA00022692"/>
    </source>
</evidence>
<evidence type="ECO:0000313" key="9">
    <source>
        <dbReference type="EMBL" id="RIB25414.1"/>
    </source>
</evidence>
<evidence type="ECO:0000313" key="10">
    <source>
        <dbReference type="Proteomes" id="UP000266673"/>
    </source>
</evidence>
<dbReference type="OrthoDB" id="411251at2759"/>
<feature type="transmembrane region" description="Helical" evidence="6">
    <location>
        <begin position="209"/>
        <end position="232"/>
    </location>
</feature>
<keyword evidence="5 6" id="KW-0472">Membrane</keyword>
<comment type="caution">
    <text evidence="6">Lacks conserved residue(s) required for the propagation of feature annotation.</text>
</comment>
<dbReference type="PANTHER" id="PTHR21236:SF1">
    <property type="entry name" value="PROTEIN YIPF6"/>
    <property type="match status" value="1"/>
</dbReference>
<comment type="caution">
    <text evidence="9">The sequence shown here is derived from an EMBL/GenBank/DDBJ whole genome shotgun (WGS) entry which is preliminary data.</text>
</comment>
<proteinExistence type="inferred from homology"/>
<dbReference type="AlphaFoldDB" id="A0A397VS93"/>
<keyword evidence="4 6" id="KW-1133">Transmembrane helix</keyword>
<dbReference type="EMBL" id="QKWP01000175">
    <property type="protein sequence ID" value="RIB25414.1"/>
    <property type="molecule type" value="Genomic_DNA"/>
</dbReference>
<dbReference type="STRING" id="44941.A0A397VS93"/>
<keyword evidence="10" id="KW-1185">Reference proteome</keyword>
<feature type="region of interest" description="Disordered" evidence="7">
    <location>
        <begin position="30"/>
        <end position="49"/>
    </location>
</feature>
<reference evidence="9 10" key="1">
    <citation type="submission" date="2018-06" db="EMBL/GenBank/DDBJ databases">
        <title>Comparative genomics reveals the genomic features of Rhizophagus irregularis, R. cerebriforme, R. diaphanum and Gigaspora rosea, and their symbiotic lifestyle signature.</title>
        <authorList>
            <person name="Morin E."/>
            <person name="San Clemente H."/>
            <person name="Chen E.C.H."/>
            <person name="De La Providencia I."/>
            <person name="Hainaut M."/>
            <person name="Kuo A."/>
            <person name="Kohler A."/>
            <person name="Murat C."/>
            <person name="Tang N."/>
            <person name="Roy S."/>
            <person name="Loubradou J."/>
            <person name="Henrissat B."/>
            <person name="Grigoriev I.V."/>
            <person name="Corradi N."/>
            <person name="Roux C."/>
            <person name="Martin F.M."/>
        </authorList>
    </citation>
    <scope>NUCLEOTIDE SEQUENCE [LARGE SCALE GENOMIC DNA]</scope>
    <source>
        <strain evidence="9 10">DAOM 194757</strain>
    </source>
</reference>
<sequence>MSLSPLSSNHHIQNFEDKYGCHFENSSDDHGLKDNTLKDNNNLKDNDLKDHNLKDNTLKDHTLKDSNMMTEIEDIDLSSPRARAIIISEPAIINVINIDSQSSPMIDNQSKHFSNDSLDEPIYETILRDLRKIAIKLRLVLYPKGNQDVLRDWDLWGPLIFCLTLSTLLSASASDQGISVFTGVFVIVWFGAAIVTINTKLFGGKISFFQSICILGYCVFPLVLVAFIDLFIGKRVYIRLPLSIMAFAWSSWASVNFISVSHLTNRRALVIYPIFLFYFLIGWIVLIF</sequence>
<comment type="subcellular location">
    <subcellularLocation>
        <location evidence="6">Golgi apparatus membrane</location>
        <topology evidence="6">Multi-pass membrane protein</topology>
    </subcellularLocation>
    <subcellularLocation>
        <location evidence="1">Membrane</location>
        <topology evidence="1">Multi-pass membrane protein</topology>
    </subcellularLocation>
</comment>
<feature type="transmembrane region" description="Helical" evidence="6">
    <location>
        <begin position="178"/>
        <end position="197"/>
    </location>
</feature>
<evidence type="ECO:0000256" key="1">
    <source>
        <dbReference type="ARBA" id="ARBA00004141"/>
    </source>
</evidence>
<feature type="transmembrane region" description="Helical" evidence="6">
    <location>
        <begin position="269"/>
        <end position="287"/>
    </location>
</feature>
<gene>
    <name evidence="9" type="ORF">C2G38_2067374</name>
</gene>
<organism evidence="9 10">
    <name type="scientific">Gigaspora rosea</name>
    <dbReference type="NCBI Taxonomy" id="44941"/>
    <lineage>
        <taxon>Eukaryota</taxon>
        <taxon>Fungi</taxon>
        <taxon>Fungi incertae sedis</taxon>
        <taxon>Mucoromycota</taxon>
        <taxon>Glomeromycotina</taxon>
        <taxon>Glomeromycetes</taxon>
        <taxon>Diversisporales</taxon>
        <taxon>Gigasporaceae</taxon>
        <taxon>Gigaspora</taxon>
    </lineage>
</organism>
<feature type="domain" description="Yip1" evidence="8">
    <location>
        <begin position="141"/>
        <end position="284"/>
    </location>
</feature>
<evidence type="ECO:0000259" key="8">
    <source>
        <dbReference type="Pfam" id="PF04893"/>
    </source>
</evidence>
<accession>A0A397VS93</accession>
<comment type="similarity">
    <text evidence="2 6">Belongs to the YIP1 family.</text>
</comment>
<name>A0A397VS93_9GLOM</name>